<accession>A0A1Q5UPV7</accession>
<comment type="caution">
    <text evidence="1">The sequence shown here is derived from an EMBL/GenBank/DDBJ whole genome shotgun (WGS) entry which is preliminary data.</text>
</comment>
<dbReference type="InterPro" id="IPR036397">
    <property type="entry name" value="RNaseH_sf"/>
</dbReference>
<dbReference type="GO" id="GO:0003676">
    <property type="term" value="F:nucleic acid binding"/>
    <property type="evidence" value="ECO:0007669"/>
    <property type="project" value="InterPro"/>
</dbReference>
<dbReference type="Gene3D" id="3.30.420.10">
    <property type="entry name" value="Ribonuclease H-like superfamily/Ribonuclease H"/>
    <property type="match status" value="1"/>
</dbReference>
<evidence type="ECO:0000313" key="1">
    <source>
        <dbReference type="EMBL" id="OKP14503.1"/>
    </source>
</evidence>
<gene>
    <name evidence="1" type="ORF">PENSUB_13991</name>
</gene>
<protein>
    <submittedName>
        <fullName evidence="1">Uncharacterized protein</fullName>
    </submittedName>
</protein>
<name>A0A1Q5UPV7_9EURO</name>
<dbReference type="EMBL" id="MNBE01000092">
    <property type="protein sequence ID" value="OKP14503.1"/>
    <property type="molecule type" value="Genomic_DNA"/>
</dbReference>
<dbReference type="Proteomes" id="UP000186955">
    <property type="component" value="Unassembled WGS sequence"/>
</dbReference>
<organism evidence="1 2">
    <name type="scientific">Penicillium subrubescens</name>
    <dbReference type="NCBI Taxonomy" id="1316194"/>
    <lineage>
        <taxon>Eukaryota</taxon>
        <taxon>Fungi</taxon>
        <taxon>Dikarya</taxon>
        <taxon>Ascomycota</taxon>
        <taxon>Pezizomycotina</taxon>
        <taxon>Eurotiomycetes</taxon>
        <taxon>Eurotiomycetidae</taxon>
        <taxon>Eurotiales</taxon>
        <taxon>Aspergillaceae</taxon>
        <taxon>Penicillium</taxon>
    </lineage>
</organism>
<reference evidence="1 2" key="1">
    <citation type="submission" date="2016-10" db="EMBL/GenBank/DDBJ databases">
        <title>Genome sequence of the ascomycete fungus Penicillium subrubescens.</title>
        <authorList>
            <person name="De Vries R.P."/>
            <person name="Peng M."/>
            <person name="Dilokpimol A."/>
            <person name="Hilden K."/>
            <person name="Makela M.R."/>
            <person name="Grigoriev I."/>
            <person name="Riley R."/>
            <person name="Granchi Z."/>
        </authorList>
    </citation>
    <scope>NUCLEOTIDE SEQUENCE [LARGE SCALE GENOMIC DNA]</scope>
    <source>
        <strain evidence="1 2">CBS 132785</strain>
    </source>
</reference>
<sequence length="52" mass="5906">MLRDRKLSCDQLRRAVKAAWEALPTSFLEKQIDLMQARCQAVIDAQGGVNPY</sequence>
<dbReference type="AlphaFoldDB" id="A0A1Q5UPV7"/>
<proteinExistence type="predicted"/>
<keyword evidence="2" id="KW-1185">Reference proteome</keyword>
<evidence type="ECO:0000313" key="2">
    <source>
        <dbReference type="Proteomes" id="UP000186955"/>
    </source>
</evidence>